<dbReference type="EMBL" id="BART01019627">
    <property type="protein sequence ID" value="GAG94223.1"/>
    <property type="molecule type" value="Genomic_DNA"/>
</dbReference>
<evidence type="ECO:0008006" key="2">
    <source>
        <dbReference type="Google" id="ProtNLM"/>
    </source>
</evidence>
<comment type="caution">
    <text evidence="1">The sequence shown here is derived from an EMBL/GenBank/DDBJ whole genome shotgun (WGS) entry which is preliminary data.</text>
</comment>
<gene>
    <name evidence="1" type="ORF">S01H4_36675</name>
</gene>
<reference evidence="1" key="1">
    <citation type="journal article" date="2014" name="Front. Microbiol.">
        <title>High frequency of phylogenetically diverse reductive dehalogenase-homologous genes in deep subseafloor sedimentary metagenomes.</title>
        <authorList>
            <person name="Kawai M."/>
            <person name="Futagami T."/>
            <person name="Toyoda A."/>
            <person name="Takaki Y."/>
            <person name="Nishi S."/>
            <person name="Hori S."/>
            <person name="Arai W."/>
            <person name="Tsubouchi T."/>
            <person name="Morono Y."/>
            <person name="Uchiyama I."/>
            <person name="Ito T."/>
            <person name="Fujiyama A."/>
            <person name="Inagaki F."/>
            <person name="Takami H."/>
        </authorList>
    </citation>
    <scope>NUCLEOTIDE SEQUENCE</scope>
    <source>
        <strain evidence="1">Expedition CK06-06</strain>
    </source>
</reference>
<dbReference type="AlphaFoldDB" id="X1CD86"/>
<accession>X1CD86</accession>
<evidence type="ECO:0000313" key="1">
    <source>
        <dbReference type="EMBL" id="GAG94223.1"/>
    </source>
</evidence>
<name>X1CD86_9ZZZZ</name>
<protein>
    <recommendedName>
        <fullName evidence="2">HEPN domain-containing protein</fullName>
    </recommendedName>
</protein>
<proteinExistence type="predicted"/>
<organism evidence="1">
    <name type="scientific">marine sediment metagenome</name>
    <dbReference type="NCBI Taxonomy" id="412755"/>
    <lineage>
        <taxon>unclassified sequences</taxon>
        <taxon>metagenomes</taxon>
        <taxon>ecological metagenomes</taxon>
    </lineage>
</organism>
<sequence length="49" mass="6369">MKIQKELNWYKERNYYNQEWIKEAQKSIDNNDTKKAEYYLNKLRWEFYN</sequence>